<reference evidence="2 3" key="1">
    <citation type="journal article" date="2024" name="Nat. Commun.">
        <title>Phylogenomics reveals the evolutionary origins of lichenization in chlorophyte algae.</title>
        <authorList>
            <person name="Puginier C."/>
            <person name="Libourel C."/>
            <person name="Otte J."/>
            <person name="Skaloud P."/>
            <person name="Haon M."/>
            <person name="Grisel S."/>
            <person name="Petersen M."/>
            <person name="Berrin J.G."/>
            <person name="Delaux P.M."/>
            <person name="Dal Grande F."/>
            <person name="Keller J."/>
        </authorList>
    </citation>
    <scope>NUCLEOTIDE SEQUENCE [LARGE SCALE GENOMIC DNA]</scope>
    <source>
        <strain evidence="2 3">SAG 2043</strain>
    </source>
</reference>
<dbReference type="EMBL" id="JALJOR010000004">
    <property type="protein sequence ID" value="KAK9818426.1"/>
    <property type="molecule type" value="Genomic_DNA"/>
</dbReference>
<proteinExistence type="predicted"/>
<dbReference type="InterPro" id="IPR034113">
    <property type="entry name" value="SCP_GAPR1-like"/>
</dbReference>
<organism evidence="2 3">
    <name type="scientific">[Myrmecia] bisecta</name>
    <dbReference type="NCBI Taxonomy" id="41462"/>
    <lineage>
        <taxon>Eukaryota</taxon>
        <taxon>Viridiplantae</taxon>
        <taxon>Chlorophyta</taxon>
        <taxon>core chlorophytes</taxon>
        <taxon>Trebouxiophyceae</taxon>
        <taxon>Trebouxiales</taxon>
        <taxon>Trebouxiaceae</taxon>
        <taxon>Myrmecia</taxon>
    </lineage>
</organism>
<dbReference type="PANTHER" id="PTHR10334">
    <property type="entry name" value="CYSTEINE-RICH SECRETORY PROTEIN-RELATED"/>
    <property type="match status" value="1"/>
</dbReference>
<dbReference type="InterPro" id="IPR035940">
    <property type="entry name" value="CAP_sf"/>
</dbReference>
<dbReference type="CDD" id="cd05382">
    <property type="entry name" value="CAP_GAPR1-like"/>
    <property type="match status" value="1"/>
</dbReference>
<dbReference type="Pfam" id="PF00188">
    <property type="entry name" value="CAP"/>
    <property type="match status" value="1"/>
</dbReference>
<sequence length="146" mass="15423">MTIDTAPALKALNAQRAKHGAPPLKLDPKLAAYAQAHADKGVFAHSKGPHGENMALNWAATPAAACVDSVNLWYAELPKYSFAKPGFGMETGHFTANVWKSTARVGFGVAKMVCGDYKGAWLIVASFDPPGNMQGAFPANVLPAKK</sequence>
<keyword evidence="3" id="KW-1185">Reference proteome</keyword>
<dbReference type="Proteomes" id="UP001489004">
    <property type="component" value="Unassembled WGS sequence"/>
</dbReference>
<dbReference type="AlphaFoldDB" id="A0AAW1PXH9"/>
<dbReference type="Gene3D" id="3.40.33.10">
    <property type="entry name" value="CAP"/>
    <property type="match status" value="1"/>
</dbReference>
<name>A0AAW1PXH9_9CHLO</name>
<dbReference type="SUPFAM" id="SSF55797">
    <property type="entry name" value="PR-1-like"/>
    <property type="match status" value="1"/>
</dbReference>
<dbReference type="InterPro" id="IPR014044">
    <property type="entry name" value="CAP_dom"/>
</dbReference>
<dbReference type="SMART" id="SM00198">
    <property type="entry name" value="SCP"/>
    <property type="match status" value="1"/>
</dbReference>
<gene>
    <name evidence="2" type="ORF">WJX72_012512</name>
</gene>
<dbReference type="PRINTS" id="PR00837">
    <property type="entry name" value="V5TPXLIKE"/>
</dbReference>
<feature type="domain" description="SCP" evidence="1">
    <location>
        <begin position="5"/>
        <end position="135"/>
    </location>
</feature>
<comment type="caution">
    <text evidence="2">The sequence shown here is derived from an EMBL/GenBank/DDBJ whole genome shotgun (WGS) entry which is preliminary data.</text>
</comment>
<evidence type="ECO:0000313" key="3">
    <source>
        <dbReference type="Proteomes" id="UP001489004"/>
    </source>
</evidence>
<accession>A0AAW1PXH9</accession>
<dbReference type="InterPro" id="IPR001283">
    <property type="entry name" value="CRISP-related"/>
</dbReference>
<evidence type="ECO:0000313" key="2">
    <source>
        <dbReference type="EMBL" id="KAK9818426.1"/>
    </source>
</evidence>
<protein>
    <recommendedName>
        <fullName evidence="1">SCP domain-containing protein</fullName>
    </recommendedName>
</protein>
<evidence type="ECO:0000259" key="1">
    <source>
        <dbReference type="SMART" id="SM00198"/>
    </source>
</evidence>